<sequence>MRTANRLTRWMNDLRGRSCRGGISQVNNCVCLRRSRATCESPREPDNSATFPELCARIPTRVATLVRVMSKSLPLRHPDTSDPEFMTRRAWWLVIANVLVPGAGPLLSGNRRFGRLGLRLWLYALLAIVVIVLLMLVLRGPLLFFLTTWWGLGIVAAVVLAYGIWMGITMLETLRQVKLFRVDAFARGLVTVVAVILGVIPIFVGGFGAANILQAQSAVQSIFGGPSAGLKLPADGRLNVLLLGGDAGKTREGMRPDSISVMSFNAFTGQATTIGIPRTTVNFGFAEGPMHDLYPEGYYNCNVSVCYLNSVYTEVTYHDYDMYQDAESKGSDKGIEATKDAVEWITGLDIQYYVFINMDGFSDLIDAMGGVTIDVKEPVVMGANDEGQEGWKPPVGTIEPGVQTLDGYTALWYARSRYEATDYDRMQRQRELQDAIIAQLPKAMIGKSGPILGVLDEVVKTDMPKGEAGIIADLVLKSRGRDDSVKLQLSPPNMDPDNPDFDAARVLIDEAIKNPQPEETAASTEAPAP</sequence>
<evidence type="ECO:0000259" key="3">
    <source>
        <dbReference type="Pfam" id="PF03816"/>
    </source>
</evidence>
<organism evidence="4 5">
    <name type="scientific">Gulosibacter molinativorax</name>
    <dbReference type="NCBI Taxonomy" id="256821"/>
    <lineage>
        <taxon>Bacteria</taxon>
        <taxon>Bacillati</taxon>
        <taxon>Actinomycetota</taxon>
        <taxon>Actinomycetes</taxon>
        <taxon>Micrococcales</taxon>
        <taxon>Microbacteriaceae</taxon>
        <taxon>Gulosibacter</taxon>
    </lineage>
</organism>
<evidence type="ECO:0000256" key="2">
    <source>
        <dbReference type="SAM" id="Phobius"/>
    </source>
</evidence>
<feature type="domain" description="Cell envelope-related transcriptional attenuator" evidence="3">
    <location>
        <begin position="256"/>
        <end position="440"/>
    </location>
</feature>
<dbReference type="EMBL" id="PXVD01000011">
    <property type="protein sequence ID" value="MDJ1371322.1"/>
    <property type="molecule type" value="Genomic_DNA"/>
</dbReference>
<dbReference type="Pfam" id="PF03816">
    <property type="entry name" value="LytR_cpsA_psr"/>
    <property type="match status" value="1"/>
</dbReference>
<keyword evidence="5" id="KW-1185">Reference proteome</keyword>
<comment type="caution">
    <text evidence="4">The sequence shown here is derived from an EMBL/GenBank/DDBJ whole genome shotgun (WGS) entry which is preliminary data.</text>
</comment>
<dbReference type="Gene3D" id="3.40.630.190">
    <property type="entry name" value="LCP protein"/>
    <property type="match status" value="1"/>
</dbReference>
<dbReference type="NCBIfam" id="TIGR00350">
    <property type="entry name" value="lytR_cpsA_psr"/>
    <property type="match status" value="1"/>
</dbReference>
<gene>
    <name evidence="4" type="ORF">C7K25_08070</name>
</gene>
<dbReference type="Proteomes" id="UP001170379">
    <property type="component" value="Unassembled WGS sequence"/>
</dbReference>
<reference evidence="4" key="1">
    <citation type="submission" date="2018-03" db="EMBL/GenBank/DDBJ databases">
        <authorList>
            <person name="Nunes O.C."/>
            <person name="Lopes A.R."/>
            <person name="Froufe H."/>
            <person name="Munoz-Merida A."/>
            <person name="Barroso C."/>
            <person name="Egas C."/>
        </authorList>
    </citation>
    <scope>NUCLEOTIDE SEQUENCE</scope>
    <source>
        <strain evidence="4">ON4</strain>
    </source>
</reference>
<reference evidence="4" key="2">
    <citation type="journal article" date="2022" name="Sci. Rep.">
        <title>In silico prediction of the enzymes involved in the degradation of the herbicide molinate by Gulosibacter molinativorax ON4T.</title>
        <authorList>
            <person name="Lopes A.R."/>
            <person name="Bunin E."/>
            <person name="Viana A.T."/>
            <person name="Froufe H."/>
            <person name="Munoz-Merida A."/>
            <person name="Pinho D."/>
            <person name="Figueiredo J."/>
            <person name="Barroso C."/>
            <person name="Vaz-Moreira I."/>
            <person name="Bellanger X."/>
            <person name="Egas C."/>
            <person name="Nunes O.C."/>
        </authorList>
    </citation>
    <scope>NUCLEOTIDE SEQUENCE</scope>
    <source>
        <strain evidence="4">ON4</strain>
    </source>
</reference>
<accession>A0ABT7C9A0</accession>
<keyword evidence="2" id="KW-0812">Transmembrane</keyword>
<name>A0ABT7C9A0_9MICO</name>
<dbReference type="PANTHER" id="PTHR33392:SF6">
    <property type="entry name" value="POLYISOPRENYL-TEICHOIC ACID--PEPTIDOGLYCAN TEICHOIC ACID TRANSFERASE TAGU"/>
    <property type="match status" value="1"/>
</dbReference>
<feature type="transmembrane region" description="Helical" evidence="2">
    <location>
        <begin position="120"/>
        <end position="138"/>
    </location>
</feature>
<dbReference type="InterPro" id="IPR004474">
    <property type="entry name" value="LytR_CpsA_psr"/>
</dbReference>
<feature type="transmembrane region" description="Helical" evidence="2">
    <location>
        <begin position="144"/>
        <end position="168"/>
    </location>
</feature>
<proteinExistence type="inferred from homology"/>
<evidence type="ECO:0000256" key="1">
    <source>
        <dbReference type="ARBA" id="ARBA00006068"/>
    </source>
</evidence>
<protein>
    <submittedName>
        <fullName evidence="4">LytR family transcriptional regulator</fullName>
    </submittedName>
</protein>
<dbReference type="InterPro" id="IPR050922">
    <property type="entry name" value="LytR/CpsA/Psr_CW_biosynth"/>
</dbReference>
<evidence type="ECO:0000313" key="4">
    <source>
        <dbReference type="EMBL" id="MDJ1371322.1"/>
    </source>
</evidence>
<keyword evidence="2" id="KW-0472">Membrane</keyword>
<comment type="similarity">
    <text evidence="1">Belongs to the LytR/CpsA/Psr (LCP) family.</text>
</comment>
<evidence type="ECO:0000313" key="5">
    <source>
        <dbReference type="Proteomes" id="UP001170379"/>
    </source>
</evidence>
<dbReference type="PANTHER" id="PTHR33392">
    <property type="entry name" value="POLYISOPRENYL-TEICHOIC ACID--PEPTIDOGLYCAN TEICHOIC ACID TRANSFERASE TAGU"/>
    <property type="match status" value="1"/>
</dbReference>
<feature type="transmembrane region" description="Helical" evidence="2">
    <location>
        <begin position="189"/>
        <end position="213"/>
    </location>
</feature>
<keyword evidence="2" id="KW-1133">Transmembrane helix</keyword>